<reference evidence="2" key="1">
    <citation type="submission" date="2022-09" db="EMBL/GenBank/DDBJ databases">
        <title>Genomic of Burkholderia gladioli.</title>
        <authorList>
            <person name="Wu H."/>
        </authorList>
    </citation>
    <scope>NUCLEOTIDE SEQUENCE</scope>
    <source>
        <strain evidence="2">ZN-S4</strain>
    </source>
</reference>
<evidence type="ECO:0000313" key="3">
    <source>
        <dbReference type="Proteomes" id="UP001059745"/>
    </source>
</evidence>
<feature type="compositionally biased region" description="Polar residues" evidence="1">
    <location>
        <begin position="164"/>
        <end position="173"/>
    </location>
</feature>
<dbReference type="CDD" id="cd14744">
    <property type="entry name" value="PAAR_CT_2"/>
    <property type="match status" value="1"/>
</dbReference>
<dbReference type="RefSeq" id="WP_181279116.1">
    <property type="nucleotide sequence ID" value="NZ_CADEPX010000007.1"/>
</dbReference>
<name>A0AB38TQF9_BURGA</name>
<evidence type="ECO:0000313" key="2">
    <source>
        <dbReference type="EMBL" id="UWX69704.1"/>
    </source>
</evidence>
<organism evidence="2 3">
    <name type="scientific">Burkholderia gladioli</name>
    <name type="common">Pseudomonas marginata</name>
    <name type="synonym">Phytomonas marginata</name>
    <dbReference type="NCBI Taxonomy" id="28095"/>
    <lineage>
        <taxon>Bacteria</taxon>
        <taxon>Pseudomonadati</taxon>
        <taxon>Pseudomonadota</taxon>
        <taxon>Betaproteobacteria</taxon>
        <taxon>Burkholderiales</taxon>
        <taxon>Burkholderiaceae</taxon>
        <taxon>Burkholderia</taxon>
    </lineage>
</organism>
<dbReference type="EMBL" id="CP104214">
    <property type="protein sequence ID" value="UWX69704.1"/>
    <property type="molecule type" value="Genomic_DNA"/>
</dbReference>
<dbReference type="Pfam" id="PF05488">
    <property type="entry name" value="PAAR_motif"/>
    <property type="match status" value="1"/>
</dbReference>
<sequence length="179" mass="19035">MSAFIREGDTTDHGGRVLDCSQAQLIDGKPVARLGDMVFCPMCDGVYPIVHILPRGMDMDGKPPAFEGDRTACGARLIASQASATAEPTRGPNGRIKPFANHQTTSDATGPYRGRFQVFDEITGKPIPGHPYMLYASNGTVIPGHTDASGYTQWHEGDAPGSLRFTSPSTQSKGGAVLE</sequence>
<proteinExistence type="predicted"/>
<gene>
    <name evidence="2" type="ORF">NYZ96_16110</name>
</gene>
<dbReference type="InterPro" id="IPR008727">
    <property type="entry name" value="PAAR_motif"/>
</dbReference>
<dbReference type="AlphaFoldDB" id="A0AB38TQF9"/>
<accession>A0AB38TQF9</accession>
<feature type="region of interest" description="Disordered" evidence="1">
    <location>
        <begin position="82"/>
        <end position="112"/>
    </location>
</feature>
<evidence type="ECO:0000256" key="1">
    <source>
        <dbReference type="SAM" id="MobiDB-lite"/>
    </source>
</evidence>
<dbReference type="Gene3D" id="2.60.200.60">
    <property type="match status" value="1"/>
</dbReference>
<feature type="region of interest" description="Disordered" evidence="1">
    <location>
        <begin position="147"/>
        <end position="179"/>
    </location>
</feature>
<protein>
    <submittedName>
        <fullName evidence="2">PAAR domain-containing protein</fullName>
    </submittedName>
</protein>
<dbReference type="Proteomes" id="UP001059745">
    <property type="component" value="Chromosome 1"/>
</dbReference>